<evidence type="ECO:0000313" key="9">
    <source>
        <dbReference type="Proteomes" id="UP001293593"/>
    </source>
</evidence>
<keyword evidence="3 6" id="KW-0812">Transmembrane</keyword>
<evidence type="ECO:0000256" key="1">
    <source>
        <dbReference type="ARBA" id="ARBA00004651"/>
    </source>
</evidence>
<gene>
    <name evidence="8" type="ORF">QN277_027338</name>
</gene>
<organism evidence="8 9">
    <name type="scientific">Acacia crassicarpa</name>
    <name type="common">northern wattle</name>
    <dbReference type="NCBI Taxonomy" id="499986"/>
    <lineage>
        <taxon>Eukaryota</taxon>
        <taxon>Viridiplantae</taxon>
        <taxon>Streptophyta</taxon>
        <taxon>Embryophyta</taxon>
        <taxon>Tracheophyta</taxon>
        <taxon>Spermatophyta</taxon>
        <taxon>Magnoliopsida</taxon>
        <taxon>eudicotyledons</taxon>
        <taxon>Gunneridae</taxon>
        <taxon>Pentapetalae</taxon>
        <taxon>rosids</taxon>
        <taxon>fabids</taxon>
        <taxon>Fabales</taxon>
        <taxon>Fabaceae</taxon>
        <taxon>Caesalpinioideae</taxon>
        <taxon>mimosoid clade</taxon>
        <taxon>Acacieae</taxon>
        <taxon>Acacia</taxon>
    </lineage>
</organism>
<evidence type="ECO:0000259" key="7">
    <source>
        <dbReference type="Pfam" id="PF09335"/>
    </source>
</evidence>
<accession>A0AAE1MID5</accession>
<dbReference type="GO" id="GO:0005886">
    <property type="term" value="C:plasma membrane"/>
    <property type="evidence" value="ECO:0007669"/>
    <property type="project" value="UniProtKB-SubCell"/>
</dbReference>
<feature type="domain" description="VTT" evidence="7">
    <location>
        <begin position="65"/>
        <end position="183"/>
    </location>
</feature>
<keyword evidence="5 6" id="KW-0472">Membrane</keyword>
<keyword evidence="2" id="KW-1003">Cell membrane</keyword>
<evidence type="ECO:0000256" key="3">
    <source>
        <dbReference type="ARBA" id="ARBA00022692"/>
    </source>
</evidence>
<keyword evidence="4 6" id="KW-1133">Transmembrane helix</keyword>
<evidence type="ECO:0000313" key="8">
    <source>
        <dbReference type="EMBL" id="KAK4266409.1"/>
    </source>
</evidence>
<name>A0AAE1MID5_9FABA</name>
<dbReference type="AlphaFoldDB" id="A0AAE1MID5"/>
<sequence length="280" mass="30416">MAFTWSSALRITLLLILLASIIVACFTLPVDKILKNFLLWVREDLGPWGPLVLAVAYIPLTILAVPASVLTLGGGYLFGLPVGFVADSIGATVGAGAAFLLGRTIGKPFVVSRLKDYPQFRQVALAIQKSGFKIVVLLRLVPLLPFNMLNYLLSVTPVSLGEYMLASWIGMMPITLALVYVGTTLKDISDVTHGWGEFSKTRWAFICLGLVISVLLMICVMRVAKSALDKALAENEDVEDIRDSSPGLPIVSESPVDLNQPLIIKVEPPEEDNHVNVNED</sequence>
<dbReference type="InterPro" id="IPR032816">
    <property type="entry name" value="VTT_dom"/>
</dbReference>
<dbReference type="Proteomes" id="UP001293593">
    <property type="component" value="Unassembled WGS sequence"/>
</dbReference>
<proteinExistence type="predicted"/>
<evidence type="ECO:0000256" key="6">
    <source>
        <dbReference type="SAM" id="Phobius"/>
    </source>
</evidence>
<dbReference type="PANTHER" id="PTHR12677">
    <property type="entry name" value="GOLGI APPARATUS MEMBRANE PROTEIN TVP38-RELATED"/>
    <property type="match status" value="1"/>
</dbReference>
<dbReference type="Pfam" id="PF09335">
    <property type="entry name" value="VTT_dom"/>
    <property type="match status" value="1"/>
</dbReference>
<evidence type="ECO:0000256" key="5">
    <source>
        <dbReference type="ARBA" id="ARBA00023136"/>
    </source>
</evidence>
<feature type="transmembrane region" description="Helical" evidence="6">
    <location>
        <begin position="51"/>
        <end position="70"/>
    </location>
</feature>
<feature type="transmembrane region" description="Helical" evidence="6">
    <location>
        <begin position="134"/>
        <end position="153"/>
    </location>
</feature>
<comment type="caution">
    <text evidence="8">The sequence shown here is derived from an EMBL/GenBank/DDBJ whole genome shotgun (WGS) entry which is preliminary data.</text>
</comment>
<feature type="transmembrane region" description="Helical" evidence="6">
    <location>
        <begin position="165"/>
        <end position="183"/>
    </location>
</feature>
<dbReference type="PANTHER" id="PTHR12677:SF24">
    <property type="entry name" value="OS07G0655900 PROTEIN"/>
    <property type="match status" value="1"/>
</dbReference>
<reference evidence="8" key="1">
    <citation type="submission" date="2023-10" db="EMBL/GenBank/DDBJ databases">
        <title>Chromosome-level genome of the transformable northern wattle, Acacia crassicarpa.</title>
        <authorList>
            <person name="Massaro I."/>
            <person name="Sinha N.R."/>
            <person name="Poethig S."/>
            <person name="Leichty A.R."/>
        </authorList>
    </citation>
    <scope>NUCLEOTIDE SEQUENCE</scope>
    <source>
        <strain evidence="8">Acra3RX</strain>
        <tissue evidence="8">Leaf</tissue>
    </source>
</reference>
<evidence type="ECO:0000256" key="4">
    <source>
        <dbReference type="ARBA" id="ARBA00022989"/>
    </source>
</evidence>
<dbReference type="InterPro" id="IPR015414">
    <property type="entry name" value="TMEM64"/>
</dbReference>
<dbReference type="EMBL" id="JAWXYG010000008">
    <property type="protein sequence ID" value="KAK4266409.1"/>
    <property type="molecule type" value="Genomic_DNA"/>
</dbReference>
<keyword evidence="9" id="KW-1185">Reference proteome</keyword>
<evidence type="ECO:0000256" key="2">
    <source>
        <dbReference type="ARBA" id="ARBA00022475"/>
    </source>
</evidence>
<feature type="transmembrane region" description="Helical" evidence="6">
    <location>
        <begin position="203"/>
        <end position="224"/>
    </location>
</feature>
<comment type="subcellular location">
    <subcellularLocation>
        <location evidence="1">Cell membrane</location>
        <topology evidence="1">Multi-pass membrane protein</topology>
    </subcellularLocation>
</comment>
<feature type="transmembrane region" description="Helical" evidence="6">
    <location>
        <begin position="77"/>
        <end position="101"/>
    </location>
</feature>
<protein>
    <recommendedName>
        <fullName evidence="7">VTT domain-containing protein</fullName>
    </recommendedName>
</protein>